<evidence type="ECO:0000259" key="18">
    <source>
        <dbReference type="SMART" id="SM00382"/>
    </source>
</evidence>
<evidence type="ECO:0000256" key="15">
    <source>
        <dbReference type="SAM" id="Coils"/>
    </source>
</evidence>
<dbReference type="Gene3D" id="1.10.8.60">
    <property type="match status" value="1"/>
</dbReference>
<dbReference type="GO" id="GO:0005743">
    <property type="term" value="C:mitochondrial inner membrane"/>
    <property type="evidence" value="ECO:0007669"/>
    <property type="project" value="TreeGrafter"/>
</dbReference>
<evidence type="ECO:0000256" key="2">
    <source>
        <dbReference type="ARBA" id="ARBA00004141"/>
    </source>
</evidence>
<comment type="subcellular location">
    <subcellularLocation>
        <location evidence="2">Membrane</location>
        <topology evidence="2">Multi-pass membrane protein</topology>
    </subcellularLocation>
</comment>
<feature type="compositionally biased region" description="Low complexity" evidence="16">
    <location>
        <begin position="286"/>
        <end position="295"/>
    </location>
</feature>
<dbReference type="InterPro" id="IPR041569">
    <property type="entry name" value="AAA_lid_3"/>
</dbReference>
<proteinExistence type="inferred from homology"/>
<keyword evidence="4 17" id="KW-0812">Transmembrane</keyword>
<dbReference type="InterPro" id="IPR003959">
    <property type="entry name" value="ATPase_AAA_core"/>
</dbReference>
<dbReference type="PANTHER" id="PTHR23076:SF97">
    <property type="entry name" value="ATP-DEPENDENT ZINC METALLOPROTEASE YME1L1"/>
    <property type="match status" value="1"/>
</dbReference>
<evidence type="ECO:0000313" key="20">
    <source>
        <dbReference type="Proteomes" id="UP000023152"/>
    </source>
</evidence>
<evidence type="ECO:0000256" key="6">
    <source>
        <dbReference type="ARBA" id="ARBA00022741"/>
    </source>
</evidence>
<dbReference type="EMBL" id="ASPP01018512">
    <property type="protein sequence ID" value="ETO16168.1"/>
    <property type="molecule type" value="Genomic_DNA"/>
</dbReference>
<keyword evidence="9 14" id="KW-0067">ATP-binding</keyword>
<feature type="compositionally biased region" description="Acidic residues" evidence="16">
    <location>
        <begin position="205"/>
        <end position="217"/>
    </location>
</feature>
<evidence type="ECO:0000256" key="3">
    <source>
        <dbReference type="ARBA" id="ARBA00022670"/>
    </source>
</evidence>
<dbReference type="SUPFAM" id="SSF52540">
    <property type="entry name" value="P-loop containing nucleoside triphosphate hydrolases"/>
    <property type="match status" value="1"/>
</dbReference>
<dbReference type="Pfam" id="PF00004">
    <property type="entry name" value="AAA"/>
    <property type="match status" value="1"/>
</dbReference>
<feature type="domain" description="AAA+ ATPase" evidence="18">
    <location>
        <begin position="374"/>
        <end position="510"/>
    </location>
</feature>
<keyword evidence="7" id="KW-0378">Hydrolase</keyword>
<accession>X6MQ89</accession>
<dbReference type="GO" id="GO:0004176">
    <property type="term" value="F:ATP-dependent peptidase activity"/>
    <property type="evidence" value="ECO:0007669"/>
    <property type="project" value="TreeGrafter"/>
</dbReference>
<evidence type="ECO:0000256" key="11">
    <source>
        <dbReference type="ARBA" id="ARBA00022989"/>
    </source>
</evidence>
<evidence type="ECO:0000313" key="19">
    <source>
        <dbReference type="EMBL" id="ETO16168.1"/>
    </source>
</evidence>
<dbReference type="GO" id="GO:0006515">
    <property type="term" value="P:protein quality control for misfolded or incompletely synthesized proteins"/>
    <property type="evidence" value="ECO:0007669"/>
    <property type="project" value="TreeGrafter"/>
</dbReference>
<evidence type="ECO:0000256" key="1">
    <source>
        <dbReference type="ARBA" id="ARBA00001947"/>
    </source>
</evidence>
<feature type="transmembrane region" description="Helical" evidence="17">
    <location>
        <begin position="147"/>
        <end position="167"/>
    </location>
</feature>
<evidence type="ECO:0000256" key="16">
    <source>
        <dbReference type="SAM" id="MobiDB-lite"/>
    </source>
</evidence>
<evidence type="ECO:0000256" key="12">
    <source>
        <dbReference type="ARBA" id="ARBA00023049"/>
    </source>
</evidence>
<comment type="caution">
    <text evidence="19">The sequence shown here is derived from an EMBL/GenBank/DDBJ whole genome shotgun (WGS) entry which is preliminary data.</text>
</comment>
<dbReference type="InterPro" id="IPR003960">
    <property type="entry name" value="ATPase_AAA_CS"/>
</dbReference>
<keyword evidence="6 14" id="KW-0547">Nucleotide-binding</keyword>
<feature type="compositionally biased region" description="Basic and acidic residues" evidence="16">
    <location>
        <begin position="241"/>
        <end position="251"/>
    </location>
</feature>
<name>X6MQ89_RETFI</name>
<sequence>MLYKKLIFCLVKGAIQNIEEQVPKIQEISGHIQLYIYTYIMLGMYLLFTQPWTKQTKVLRLIATNENLRAHVNELERQNASTKKISEESWMDKKGSRSHIIEGTSNIAGGAINSEMYNSLMTMPSQTGLGTKLNPIHTRTHMSFREFLLSLIPFLLMFWLLGGFDLMRGRKVKENFFFFFFFLKKGQGGTGGSFGKNFSEWDETDWEDDEEDSEEGGNSDNKNGEAHGTKVLNSKKNRLASGKDKKETEDSDLRSQFFRRLGIDVNQKNVANQYNHNALLKEENKSQNNKDNTNVNDKDKDKDKDKDNSDANSNNNNANEIDVVEKEEEVPHKKKHKRVRFRDVCGNDEAKMDLQDLVDYLKNPEKYQQMGCKLPKGVLLAGPPGTGKTLMARALAGEAGVPFFATNGASFDEVFVGVGVVRVKRLFERAKEKSPCIVFIDEIDAIGNTRMQMGTAHSSDSLNALLSEMDGFEQNAGIIVIAATNMPDRLDHALVRPGRFDRKVYIQLPDAKARKEIASLYLKNRQTDDVDLDLLVSDIAGFSGAELESMVNLASIEAVKQGKNK</sequence>
<dbReference type="Proteomes" id="UP000023152">
    <property type="component" value="Unassembled WGS sequence"/>
</dbReference>
<keyword evidence="11 17" id="KW-1133">Transmembrane helix</keyword>
<keyword evidence="15" id="KW-0175">Coiled coil</keyword>
<dbReference type="Pfam" id="PF17862">
    <property type="entry name" value="AAA_lid_3"/>
    <property type="match status" value="1"/>
</dbReference>
<comment type="cofactor">
    <cofactor evidence="1">
        <name>Zn(2+)</name>
        <dbReference type="ChEBI" id="CHEBI:29105"/>
    </cofactor>
</comment>
<keyword evidence="5" id="KW-0479">Metal-binding</keyword>
<feature type="compositionally biased region" description="Low complexity" evidence="16">
    <location>
        <begin position="310"/>
        <end position="319"/>
    </location>
</feature>
<dbReference type="InterPro" id="IPR027417">
    <property type="entry name" value="P-loop_NTPase"/>
</dbReference>
<dbReference type="PANTHER" id="PTHR23076">
    <property type="entry name" value="METALLOPROTEASE M41 FTSH"/>
    <property type="match status" value="1"/>
</dbReference>
<dbReference type="GO" id="GO:0046872">
    <property type="term" value="F:metal ion binding"/>
    <property type="evidence" value="ECO:0007669"/>
    <property type="project" value="UniProtKB-KW"/>
</dbReference>
<feature type="non-terminal residue" evidence="19">
    <location>
        <position position="565"/>
    </location>
</feature>
<keyword evidence="13 17" id="KW-0472">Membrane</keyword>
<evidence type="ECO:0000256" key="17">
    <source>
        <dbReference type="SAM" id="Phobius"/>
    </source>
</evidence>
<evidence type="ECO:0000256" key="9">
    <source>
        <dbReference type="ARBA" id="ARBA00022840"/>
    </source>
</evidence>
<dbReference type="AlphaFoldDB" id="X6MQ89"/>
<keyword evidence="12" id="KW-0482">Metalloprotease</keyword>
<protein>
    <recommendedName>
        <fullName evidence="18">AAA+ ATPase domain-containing protein</fullName>
    </recommendedName>
</protein>
<evidence type="ECO:0000256" key="7">
    <source>
        <dbReference type="ARBA" id="ARBA00022801"/>
    </source>
</evidence>
<dbReference type="GO" id="GO:0005524">
    <property type="term" value="F:ATP binding"/>
    <property type="evidence" value="ECO:0007669"/>
    <property type="project" value="UniProtKB-KW"/>
</dbReference>
<feature type="compositionally biased region" description="Basic and acidic residues" evidence="16">
    <location>
        <begin position="296"/>
        <end position="309"/>
    </location>
</feature>
<organism evidence="19 20">
    <name type="scientific">Reticulomyxa filosa</name>
    <dbReference type="NCBI Taxonomy" id="46433"/>
    <lineage>
        <taxon>Eukaryota</taxon>
        <taxon>Sar</taxon>
        <taxon>Rhizaria</taxon>
        <taxon>Retaria</taxon>
        <taxon>Foraminifera</taxon>
        <taxon>Monothalamids</taxon>
        <taxon>Reticulomyxidae</taxon>
        <taxon>Reticulomyxa</taxon>
    </lineage>
</organism>
<reference evidence="19 20" key="1">
    <citation type="journal article" date="2013" name="Curr. Biol.">
        <title>The Genome of the Foraminiferan Reticulomyxa filosa.</title>
        <authorList>
            <person name="Glockner G."/>
            <person name="Hulsmann N."/>
            <person name="Schleicher M."/>
            <person name="Noegel A.A."/>
            <person name="Eichinger L."/>
            <person name="Gallinger C."/>
            <person name="Pawlowski J."/>
            <person name="Sierra R."/>
            <person name="Euteneuer U."/>
            <person name="Pillet L."/>
            <person name="Moustafa A."/>
            <person name="Platzer M."/>
            <person name="Groth M."/>
            <person name="Szafranski K."/>
            <person name="Schliwa M."/>
        </authorList>
    </citation>
    <scope>NUCLEOTIDE SEQUENCE [LARGE SCALE GENOMIC DNA]</scope>
</reference>
<dbReference type="SMART" id="SM00382">
    <property type="entry name" value="AAA"/>
    <property type="match status" value="1"/>
</dbReference>
<dbReference type="InterPro" id="IPR003593">
    <property type="entry name" value="AAA+_ATPase"/>
</dbReference>
<feature type="region of interest" description="Disordered" evidence="16">
    <location>
        <begin position="280"/>
        <end position="331"/>
    </location>
</feature>
<evidence type="ECO:0000256" key="5">
    <source>
        <dbReference type="ARBA" id="ARBA00022723"/>
    </source>
</evidence>
<evidence type="ECO:0000256" key="8">
    <source>
        <dbReference type="ARBA" id="ARBA00022833"/>
    </source>
</evidence>
<evidence type="ECO:0000256" key="14">
    <source>
        <dbReference type="RuleBase" id="RU003651"/>
    </source>
</evidence>
<keyword evidence="8" id="KW-0862">Zinc</keyword>
<evidence type="ECO:0000256" key="10">
    <source>
        <dbReference type="ARBA" id="ARBA00022946"/>
    </source>
</evidence>
<dbReference type="GO" id="GO:0016887">
    <property type="term" value="F:ATP hydrolysis activity"/>
    <property type="evidence" value="ECO:0007669"/>
    <property type="project" value="InterPro"/>
</dbReference>
<feature type="region of interest" description="Disordered" evidence="16">
    <location>
        <begin position="205"/>
        <end position="251"/>
    </location>
</feature>
<feature type="transmembrane region" description="Helical" evidence="17">
    <location>
        <begin position="34"/>
        <end position="52"/>
    </location>
</feature>
<dbReference type="GO" id="GO:0008237">
    <property type="term" value="F:metallopeptidase activity"/>
    <property type="evidence" value="ECO:0007669"/>
    <property type="project" value="UniProtKB-KW"/>
</dbReference>
<evidence type="ECO:0000256" key="4">
    <source>
        <dbReference type="ARBA" id="ARBA00022692"/>
    </source>
</evidence>
<feature type="coiled-coil region" evidence="15">
    <location>
        <begin position="58"/>
        <end position="85"/>
    </location>
</feature>
<evidence type="ECO:0000256" key="13">
    <source>
        <dbReference type="ARBA" id="ARBA00023136"/>
    </source>
</evidence>
<dbReference type="PROSITE" id="PS00674">
    <property type="entry name" value="AAA"/>
    <property type="match status" value="1"/>
</dbReference>
<dbReference type="FunFam" id="3.40.50.300:FF:000277">
    <property type="entry name" value="ATP-dependent zinc metalloprotease FtsH"/>
    <property type="match status" value="1"/>
</dbReference>
<dbReference type="OrthoDB" id="1413014at2759"/>
<keyword evidence="10" id="KW-0809">Transit peptide</keyword>
<keyword evidence="3" id="KW-0645">Protease</keyword>
<comment type="similarity">
    <text evidence="14">Belongs to the AAA ATPase family.</text>
</comment>
<gene>
    <name evidence="19" type="ORF">RFI_21190</name>
</gene>
<dbReference type="GO" id="GO:0007005">
    <property type="term" value="P:mitochondrion organization"/>
    <property type="evidence" value="ECO:0007669"/>
    <property type="project" value="TreeGrafter"/>
</dbReference>
<keyword evidence="20" id="KW-1185">Reference proteome</keyword>
<dbReference type="Gene3D" id="3.40.50.300">
    <property type="entry name" value="P-loop containing nucleotide triphosphate hydrolases"/>
    <property type="match status" value="1"/>
</dbReference>